<keyword evidence="2" id="KW-1185">Reference proteome</keyword>
<accession>A0A3Q3R5Q3</accession>
<reference evidence="1" key="1">
    <citation type="submission" date="2025-08" db="UniProtKB">
        <authorList>
            <consortium name="Ensembl"/>
        </authorList>
    </citation>
    <scope>IDENTIFICATION</scope>
</reference>
<evidence type="ECO:0000313" key="1">
    <source>
        <dbReference type="Ensembl" id="ENSMALP00000027202.1"/>
    </source>
</evidence>
<dbReference type="Proteomes" id="UP000261600">
    <property type="component" value="Unplaced"/>
</dbReference>
<name>A0A3Q3R5Q3_MONAL</name>
<protein>
    <submittedName>
        <fullName evidence="1">Uncharacterized protein</fullName>
    </submittedName>
</protein>
<reference evidence="1" key="2">
    <citation type="submission" date="2025-09" db="UniProtKB">
        <authorList>
            <consortium name="Ensembl"/>
        </authorList>
    </citation>
    <scope>IDENTIFICATION</scope>
</reference>
<dbReference type="Ensembl" id="ENSMALT00000027704.1">
    <property type="protein sequence ID" value="ENSMALP00000027202.1"/>
    <property type="gene ID" value="ENSMALG00000018877.1"/>
</dbReference>
<organism evidence="1 2">
    <name type="scientific">Monopterus albus</name>
    <name type="common">Swamp eel</name>
    <dbReference type="NCBI Taxonomy" id="43700"/>
    <lineage>
        <taxon>Eukaryota</taxon>
        <taxon>Metazoa</taxon>
        <taxon>Chordata</taxon>
        <taxon>Craniata</taxon>
        <taxon>Vertebrata</taxon>
        <taxon>Euteleostomi</taxon>
        <taxon>Actinopterygii</taxon>
        <taxon>Neopterygii</taxon>
        <taxon>Teleostei</taxon>
        <taxon>Neoteleostei</taxon>
        <taxon>Acanthomorphata</taxon>
        <taxon>Anabantaria</taxon>
        <taxon>Synbranchiformes</taxon>
        <taxon>Synbranchidae</taxon>
        <taxon>Monopterus</taxon>
    </lineage>
</organism>
<proteinExistence type="predicted"/>
<evidence type="ECO:0000313" key="2">
    <source>
        <dbReference type="Proteomes" id="UP000261600"/>
    </source>
</evidence>
<dbReference type="AlphaFoldDB" id="A0A3Q3R5Q3"/>
<sequence length="80" mass="9207">MHVEEVTFFWNHWLIDLSNFYLSGVYKTLNFNYCSILTDLITMLGVLNYESSYCCSATCTNGAQYISQIADKSFLFLCCS</sequence>